<dbReference type="KEGG" id="bbae:FRD01_19305"/>
<protein>
    <recommendedName>
        <fullName evidence="9">ATP synthase protein I</fullName>
    </recommendedName>
</protein>
<keyword evidence="5 6" id="KW-0472">Membrane</keyword>
<keyword evidence="3 6" id="KW-0812">Transmembrane</keyword>
<evidence type="ECO:0000256" key="6">
    <source>
        <dbReference type="SAM" id="Phobius"/>
    </source>
</evidence>
<name>A0A5B8XVY9_9DELT</name>
<dbReference type="RefSeq" id="WP_146962574.1">
    <property type="nucleotide sequence ID" value="NZ_CP042467.1"/>
</dbReference>
<evidence type="ECO:0000256" key="5">
    <source>
        <dbReference type="ARBA" id="ARBA00023136"/>
    </source>
</evidence>
<dbReference type="GO" id="GO:0005886">
    <property type="term" value="C:plasma membrane"/>
    <property type="evidence" value="ECO:0007669"/>
    <property type="project" value="UniProtKB-SubCell"/>
</dbReference>
<dbReference type="Proteomes" id="UP000321595">
    <property type="component" value="Chromosome"/>
</dbReference>
<evidence type="ECO:0008006" key="9">
    <source>
        <dbReference type="Google" id="ProtNLM"/>
    </source>
</evidence>
<feature type="transmembrane region" description="Helical" evidence="6">
    <location>
        <begin position="100"/>
        <end position="120"/>
    </location>
</feature>
<evidence type="ECO:0000256" key="2">
    <source>
        <dbReference type="ARBA" id="ARBA00022475"/>
    </source>
</evidence>
<dbReference type="OrthoDB" id="5513986at2"/>
<comment type="subcellular location">
    <subcellularLocation>
        <location evidence="1">Cell membrane</location>
        <topology evidence="1">Multi-pass membrane protein</topology>
    </subcellularLocation>
</comment>
<sequence>MARLEITFVKNLVLKTLVVGAVFSLGLGVFVGWWMALSTAFGGLVAAANLKVVEFVTRRMMEAAENGHAQSTFWSIILVLKMLVLFGTIFYLIVRLELDAIGVVVGFSAFLPAIVWQVLVSKDESSTQD</sequence>
<evidence type="ECO:0000256" key="3">
    <source>
        <dbReference type="ARBA" id="ARBA00022692"/>
    </source>
</evidence>
<evidence type="ECO:0000313" key="7">
    <source>
        <dbReference type="EMBL" id="QED29341.1"/>
    </source>
</evidence>
<keyword evidence="4 6" id="KW-1133">Transmembrane helix</keyword>
<reference evidence="7 8" key="1">
    <citation type="submission" date="2019-08" db="EMBL/GenBank/DDBJ databases">
        <authorList>
            <person name="Liang Q."/>
        </authorList>
    </citation>
    <scope>NUCLEOTIDE SEQUENCE [LARGE SCALE GENOMIC DNA]</scope>
    <source>
        <strain evidence="7 8">V1718</strain>
    </source>
</reference>
<feature type="transmembrane region" description="Helical" evidence="6">
    <location>
        <begin position="12"/>
        <end position="34"/>
    </location>
</feature>
<feature type="transmembrane region" description="Helical" evidence="6">
    <location>
        <begin position="73"/>
        <end position="94"/>
    </location>
</feature>
<dbReference type="InterPro" id="IPR005598">
    <property type="entry name" value="ATP_synth_I"/>
</dbReference>
<organism evidence="7 8">
    <name type="scientific">Microvenator marinus</name>
    <dbReference type="NCBI Taxonomy" id="2600177"/>
    <lineage>
        <taxon>Bacteria</taxon>
        <taxon>Deltaproteobacteria</taxon>
        <taxon>Bradymonadales</taxon>
        <taxon>Microvenatoraceae</taxon>
        <taxon>Microvenator</taxon>
    </lineage>
</organism>
<keyword evidence="8" id="KW-1185">Reference proteome</keyword>
<proteinExistence type="predicted"/>
<dbReference type="EMBL" id="CP042467">
    <property type="protein sequence ID" value="QED29341.1"/>
    <property type="molecule type" value="Genomic_DNA"/>
</dbReference>
<gene>
    <name evidence="7" type="ORF">FRD01_19305</name>
</gene>
<evidence type="ECO:0000256" key="4">
    <source>
        <dbReference type="ARBA" id="ARBA00022989"/>
    </source>
</evidence>
<keyword evidence="2" id="KW-1003">Cell membrane</keyword>
<accession>A0A5B8XVY9</accession>
<dbReference type="Pfam" id="PF03899">
    <property type="entry name" value="ATP-synt_I"/>
    <property type="match status" value="1"/>
</dbReference>
<evidence type="ECO:0000313" key="8">
    <source>
        <dbReference type="Proteomes" id="UP000321595"/>
    </source>
</evidence>
<dbReference type="AlphaFoldDB" id="A0A5B8XVY9"/>
<evidence type="ECO:0000256" key="1">
    <source>
        <dbReference type="ARBA" id="ARBA00004651"/>
    </source>
</evidence>